<evidence type="ECO:0000313" key="9">
    <source>
        <dbReference type="Proteomes" id="UP000034166"/>
    </source>
</evidence>
<evidence type="ECO:0000256" key="3">
    <source>
        <dbReference type="ARBA" id="ARBA00023163"/>
    </source>
</evidence>
<evidence type="ECO:0000259" key="6">
    <source>
        <dbReference type="PROSITE" id="PS51077"/>
    </source>
</evidence>
<dbReference type="SMART" id="SM00346">
    <property type="entry name" value="HTH_ICLR"/>
    <property type="match status" value="1"/>
</dbReference>
<dbReference type="PANTHER" id="PTHR30136:SF24">
    <property type="entry name" value="HTH-TYPE TRANSCRIPTIONAL REPRESSOR ALLR"/>
    <property type="match status" value="1"/>
</dbReference>
<reference evidence="8 9" key="1">
    <citation type="submission" date="2015-04" db="EMBL/GenBank/DDBJ databases">
        <title>Taxonomic description and genome sequence of Bacillus campisalis sp. nov., a novel member of the genus Bacillus isolated from solar saltern.</title>
        <authorList>
            <person name="Mathan Kumar R."/>
            <person name="Kaur G."/>
            <person name="Kumar A."/>
            <person name="Singh N.K."/>
            <person name="Kaur N."/>
            <person name="Kumar N."/>
            <person name="Mayilraj S."/>
        </authorList>
    </citation>
    <scope>NUCLEOTIDE SEQUENCE [LARGE SCALE GENOMIC DNA]</scope>
    <source>
        <strain evidence="8 9">SA2-6</strain>
    </source>
</reference>
<dbReference type="InterPro" id="IPR036390">
    <property type="entry name" value="WH_DNA-bd_sf"/>
</dbReference>
<dbReference type="FunFam" id="1.10.10.10:FF:000056">
    <property type="entry name" value="IclR family transcriptional regulator"/>
    <property type="match status" value="1"/>
</dbReference>
<feature type="domain" description="HTH iclR-type" evidence="6">
    <location>
        <begin position="6"/>
        <end position="68"/>
    </location>
</feature>
<dbReference type="GO" id="GO:0003700">
    <property type="term" value="F:DNA-binding transcription factor activity"/>
    <property type="evidence" value="ECO:0007669"/>
    <property type="project" value="TreeGrafter"/>
</dbReference>
<dbReference type="SUPFAM" id="SSF46785">
    <property type="entry name" value="Winged helix' DNA-binding domain"/>
    <property type="match status" value="1"/>
</dbReference>
<gene>
    <name evidence="8" type="ORF">WQ57_04865</name>
</gene>
<organism evidence="8 9">
    <name type="scientific">Mesobacillus campisalis</name>
    <dbReference type="NCBI Taxonomy" id="1408103"/>
    <lineage>
        <taxon>Bacteria</taxon>
        <taxon>Bacillati</taxon>
        <taxon>Bacillota</taxon>
        <taxon>Bacilli</taxon>
        <taxon>Bacillales</taxon>
        <taxon>Bacillaceae</taxon>
        <taxon>Mesobacillus</taxon>
    </lineage>
</organism>
<dbReference type="GO" id="GO:0045892">
    <property type="term" value="P:negative regulation of DNA-templated transcription"/>
    <property type="evidence" value="ECO:0007669"/>
    <property type="project" value="UniProtKB-ARBA"/>
</dbReference>
<dbReference type="SUPFAM" id="SSF55781">
    <property type="entry name" value="GAF domain-like"/>
    <property type="match status" value="1"/>
</dbReference>
<keyword evidence="2" id="KW-0238">DNA-binding</keyword>
<dbReference type="Pfam" id="PF01614">
    <property type="entry name" value="IclR_C"/>
    <property type="match status" value="1"/>
</dbReference>
<evidence type="ECO:0000256" key="2">
    <source>
        <dbReference type="ARBA" id="ARBA00023125"/>
    </source>
</evidence>
<dbReference type="OrthoDB" id="9791752at2"/>
<protein>
    <recommendedName>
        <fullName evidence="5">Glycerol operon regulatory protein</fullName>
    </recommendedName>
</protein>
<dbReference type="Gene3D" id="3.30.450.40">
    <property type="match status" value="1"/>
</dbReference>
<dbReference type="InterPro" id="IPR029016">
    <property type="entry name" value="GAF-like_dom_sf"/>
</dbReference>
<dbReference type="PROSITE" id="PS51078">
    <property type="entry name" value="ICLR_ED"/>
    <property type="match status" value="1"/>
</dbReference>
<dbReference type="AlphaFoldDB" id="A0A0M2SYJ5"/>
<sequence length="254" mass="28491">MTERLIQSIERAADVLELFLSTDQYLSVKEISDRLGLSKSTVHGIIKTLEVRGYLKQNPADQKYKLGMKLFELGNQVSQQINIAEIARPVIKELVQSMQETVHLVVYENGEVIYVEKLDGPRALRIYSHIGKRAPIHCTGVGKAILAHLDDAKVEELLSNNDLKPFTEHTMTEKQKVKQQLENIRERGYAVDDEEIELGLQCVAAPIFDHQGKAVAAISCAAPKIRLDQEKLNQAINEIKEAAFRISASLGYKT</sequence>
<evidence type="ECO:0000259" key="7">
    <source>
        <dbReference type="PROSITE" id="PS51078"/>
    </source>
</evidence>
<dbReference type="Proteomes" id="UP000034166">
    <property type="component" value="Unassembled WGS sequence"/>
</dbReference>
<evidence type="ECO:0000256" key="5">
    <source>
        <dbReference type="ARBA" id="ARBA00070406"/>
    </source>
</evidence>
<proteinExistence type="predicted"/>
<accession>A0A0M2SYJ5</accession>
<dbReference type="EMBL" id="LAYY01000004">
    <property type="protein sequence ID" value="KKK39248.1"/>
    <property type="molecule type" value="Genomic_DNA"/>
</dbReference>
<dbReference type="InterPro" id="IPR036388">
    <property type="entry name" value="WH-like_DNA-bd_sf"/>
</dbReference>
<keyword evidence="1" id="KW-0805">Transcription regulation</keyword>
<comment type="caution">
    <text evidence="8">The sequence shown here is derived from an EMBL/GenBank/DDBJ whole genome shotgun (WGS) entry which is preliminary data.</text>
</comment>
<dbReference type="Pfam" id="PF09339">
    <property type="entry name" value="HTH_IclR"/>
    <property type="match status" value="1"/>
</dbReference>
<comment type="function">
    <text evidence="4">May be an activator protein for the gylABX operon.</text>
</comment>
<evidence type="ECO:0000256" key="4">
    <source>
        <dbReference type="ARBA" id="ARBA00058938"/>
    </source>
</evidence>
<keyword evidence="3" id="KW-0804">Transcription</keyword>
<evidence type="ECO:0000256" key="1">
    <source>
        <dbReference type="ARBA" id="ARBA00023015"/>
    </source>
</evidence>
<dbReference type="GO" id="GO:0003677">
    <property type="term" value="F:DNA binding"/>
    <property type="evidence" value="ECO:0007669"/>
    <property type="project" value="UniProtKB-KW"/>
</dbReference>
<dbReference type="Gene3D" id="1.10.10.10">
    <property type="entry name" value="Winged helix-like DNA-binding domain superfamily/Winged helix DNA-binding domain"/>
    <property type="match status" value="1"/>
</dbReference>
<name>A0A0M2SYJ5_9BACI</name>
<dbReference type="InterPro" id="IPR050707">
    <property type="entry name" value="HTH_MetabolicPath_Reg"/>
</dbReference>
<evidence type="ECO:0000313" key="8">
    <source>
        <dbReference type="EMBL" id="KKK39248.1"/>
    </source>
</evidence>
<feature type="domain" description="IclR-ED" evidence="7">
    <location>
        <begin position="69"/>
        <end position="252"/>
    </location>
</feature>
<dbReference type="PROSITE" id="PS51077">
    <property type="entry name" value="HTH_ICLR"/>
    <property type="match status" value="1"/>
</dbReference>
<keyword evidence="9" id="KW-1185">Reference proteome</keyword>
<dbReference type="PANTHER" id="PTHR30136">
    <property type="entry name" value="HELIX-TURN-HELIX TRANSCRIPTIONAL REGULATOR, ICLR FAMILY"/>
    <property type="match status" value="1"/>
</dbReference>
<dbReference type="InterPro" id="IPR014757">
    <property type="entry name" value="Tscrpt_reg_IclR_C"/>
</dbReference>
<dbReference type="PATRIC" id="fig|1408103.3.peg.1095"/>
<dbReference type="InterPro" id="IPR005471">
    <property type="entry name" value="Tscrpt_reg_IclR_N"/>
</dbReference>